<evidence type="ECO:0000313" key="2">
    <source>
        <dbReference type="EMBL" id="GAB1292634.1"/>
    </source>
</evidence>
<reference evidence="2 3" key="1">
    <citation type="submission" date="2024-08" db="EMBL/GenBank/DDBJ databases">
        <title>The draft genome of Apodemus speciosus.</title>
        <authorList>
            <person name="Nabeshima K."/>
            <person name="Suzuki S."/>
            <person name="Onuma M."/>
        </authorList>
    </citation>
    <scope>NUCLEOTIDE SEQUENCE [LARGE SCALE GENOMIC DNA]</scope>
    <source>
        <strain evidence="2">IB14-021</strain>
    </source>
</reference>
<dbReference type="InterPro" id="IPR040035">
    <property type="entry name" value="TMEM180"/>
</dbReference>
<feature type="transmembrane region" description="Helical" evidence="1">
    <location>
        <begin position="336"/>
        <end position="365"/>
    </location>
</feature>
<keyword evidence="1" id="KW-0472">Membrane</keyword>
<feature type="transmembrane region" description="Helical" evidence="1">
    <location>
        <begin position="455"/>
        <end position="478"/>
    </location>
</feature>
<protein>
    <submittedName>
        <fullName evidence="2">Major facilitator superfamily domain-containing 13B</fullName>
    </submittedName>
</protein>
<dbReference type="PANTHER" id="PTHR28658">
    <property type="entry name" value="TRANSMEMBRANE PROTEIN 180"/>
    <property type="match status" value="1"/>
</dbReference>
<keyword evidence="1" id="KW-0812">Transmembrane</keyword>
<accession>A0ABQ0F021</accession>
<dbReference type="PANTHER" id="PTHR28658:SF1">
    <property type="entry name" value="MAJOR FACILITATOR SUPERFAMILY DOMAIN CONTAINING 13B"/>
    <property type="match status" value="1"/>
</dbReference>
<feature type="transmembrane region" description="Helical" evidence="1">
    <location>
        <begin position="70"/>
        <end position="92"/>
    </location>
</feature>
<feature type="transmembrane region" description="Helical" evidence="1">
    <location>
        <begin position="570"/>
        <end position="590"/>
    </location>
</feature>
<sequence>MKQPSIAAAAITVGLEAGHNYRRLKRCFVVVTTTLWNFGFFGRTEMLEECFRMKTSSAWKMTLLSIKSEAWAYSLITLGTEMLSSFFSFYYVKLFLDVYKISELAFYQSQWVSLYSPGCPGTHSVDQTGLELGNPPASASQVLGLKVILMIWNILTDLSGYFRMSSQYDCCLRYHCSLLGALLHAVAFLLPWFPWQHYRDSDWLTGLQLVVSLCAFDSTHAWVQQAQCRLFAETSPRHGSRLQLTRINQVASLVGSTSILFCGLVSHNMEILPNFRAVSVVIALLASISLCSGMFHMRRFEFKRNLEENFLSESEQELAGTSVILLMRQLLPQRNFYLFLIVNFFQVFHLTSFSNFMMIFVDILIPTEILSPSVRSIMFGAVFICPQWVSLCSPGCPGTHSVDQAGLELRNLPASDSQSAGIKGVHHHLLVQLHRSKRWKGCLVLLGQSWLKKYGYYKVILISFYLEGAATLAVLLLGQEHYYCLAVYLTVIMVIAQASFCLFNLPVADMVDADLLKCNWQSSLSLMVSVITALFARPAQCLAPMLILSKLSQHGYGELNNRILSDLQDSMFSLVCVVSLGIATMQILTWSSFSTRNRRDCSGTV</sequence>
<name>A0ABQ0F021_APOSI</name>
<feature type="transmembrane region" description="Helical" evidence="1">
    <location>
        <begin position="485"/>
        <end position="505"/>
    </location>
</feature>
<feature type="transmembrane region" description="Helical" evidence="1">
    <location>
        <begin position="275"/>
        <end position="295"/>
    </location>
</feature>
<comment type="caution">
    <text evidence="2">The sequence shown here is derived from an EMBL/GenBank/DDBJ whole genome shotgun (WGS) entry which is preliminary data.</text>
</comment>
<dbReference type="Proteomes" id="UP001623349">
    <property type="component" value="Unassembled WGS sequence"/>
</dbReference>
<feature type="transmembrane region" description="Helical" evidence="1">
    <location>
        <begin position="174"/>
        <end position="193"/>
    </location>
</feature>
<keyword evidence="1" id="KW-1133">Transmembrane helix</keyword>
<organism evidence="2 3">
    <name type="scientific">Apodemus speciosus</name>
    <name type="common">Large Japanese field mouse</name>
    <dbReference type="NCBI Taxonomy" id="105296"/>
    <lineage>
        <taxon>Eukaryota</taxon>
        <taxon>Metazoa</taxon>
        <taxon>Chordata</taxon>
        <taxon>Craniata</taxon>
        <taxon>Vertebrata</taxon>
        <taxon>Euteleostomi</taxon>
        <taxon>Mammalia</taxon>
        <taxon>Eutheria</taxon>
        <taxon>Euarchontoglires</taxon>
        <taxon>Glires</taxon>
        <taxon>Rodentia</taxon>
        <taxon>Myomorpha</taxon>
        <taxon>Muroidea</taxon>
        <taxon>Muridae</taxon>
        <taxon>Murinae</taxon>
        <taxon>Apodemus</taxon>
    </lineage>
</organism>
<evidence type="ECO:0000313" key="3">
    <source>
        <dbReference type="Proteomes" id="UP001623349"/>
    </source>
</evidence>
<evidence type="ECO:0000256" key="1">
    <source>
        <dbReference type="SAM" id="Phobius"/>
    </source>
</evidence>
<gene>
    <name evidence="2" type="ORF">APTSU1_000786500</name>
</gene>
<proteinExistence type="predicted"/>
<keyword evidence="3" id="KW-1185">Reference proteome</keyword>
<dbReference type="EMBL" id="BAAFST010000007">
    <property type="protein sequence ID" value="GAB1292634.1"/>
    <property type="molecule type" value="Genomic_DNA"/>
</dbReference>